<keyword evidence="8" id="KW-0800">Toxin</keyword>
<gene>
    <name evidence="8" type="primary">vapC</name>
    <name evidence="10" type="ORF">CBI30_06840</name>
</gene>
<proteinExistence type="inferred from homology"/>
<keyword evidence="11" id="KW-1185">Reference proteome</keyword>
<dbReference type="PANTHER" id="PTHR33653:SF1">
    <property type="entry name" value="RIBONUCLEASE VAPC2"/>
    <property type="match status" value="1"/>
</dbReference>
<dbReference type="EC" id="3.1.-.-" evidence="8"/>
<evidence type="ECO:0000256" key="6">
    <source>
        <dbReference type="ARBA" id="ARBA00022842"/>
    </source>
</evidence>
<comment type="similarity">
    <text evidence="7 8">Belongs to the PINc/VapC protein family.</text>
</comment>
<sequence>MYLLDTNACIGLWQRKNLTVRNHFARHSPEDIALCSVVKAELLFVALRSEQKESNLQLLQKLFVPLHSFDFDDEAAEHYAQIRADLTAQGNVIGTNDLIIAAIARANNAILITHNIGEFGRVQGLLIEDWEV</sequence>
<evidence type="ECO:0000256" key="5">
    <source>
        <dbReference type="ARBA" id="ARBA00022801"/>
    </source>
</evidence>
<dbReference type="OrthoDB" id="9796690at2"/>
<keyword evidence="6 8" id="KW-0460">Magnesium</keyword>
<dbReference type="InterPro" id="IPR029060">
    <property type="entry name" value="PIN-like_dom_sf"/>
</dbReference>
<dbReference type="Proteomes" id="UP000198104">
    <property type="component" value="Unassembled WGS sequence"/>
</dbReference>
<comment type="function">
    <text evidence="8">Toxic component of a toxin-antitoxin (TA) system. An RNase.</text>
</comment>
<keyword evidence="4 8" id="KW-0479">Metal-binding</keyword>
<organism evidence="10 11">
    <name type="scientific">Polynucleobacter aenigmaticus</name>
    <dbReference type="NCBI Taxonomy" id="1743164"/>
    <lineage>
        <taxon>Bacteria</taxon>
        <taxon>Pseudomonadati</taxon>
        <taxon>Pseudomonadota</taxon>
        <taxon>Betaproteobacteria</taxon>
        <taxon>Burkholderiales</taxon>
        <taxon>Burkholderiaceae</taxon>
        <taxon>Polynucleobacter</taxon>
    </lineage>
</organism>
<evidence type="ECO:0000313" key="10">
    <source>
        <dbReference type="EMBL" id="OWS71451.1"/>
    </source>
</evidence>
<keyword evidence="2 8" id="KW-1277">Toxin-antitoxin system</keyword>
<dbReference type="PANTHER" id="PTHR33653">
    <property type="entry name" value="RIBONUCLEASE VAPC2"/>
    <property type="match status" value="1"/>
</dbReference>
<dbReference type="Pfam" id="PF01850">
    <property type="entry name" value="PIN"/>
    <property type="match status" value="1"/>
</dbReference>
<dbReference type="HAMAP" id="MF_00265">
    <property type="entry name" value="VapC_Nob1"/>
    <property type="match status" value="1"/>
</dbReference>
<evidence type="ECO:0000259" key="9">
    <source>
        <dbReference type="Pfam" id="PF01850"/>
    </source>
</evidence>
<dbReference type="GO" id="GO:0016787">
    <property type="term" value="F:hydrolase activity"/>
    <property type="evidence" value="ECO:0007669"/>
    <property type="project" value="UniProtKB-KW"/>
</dbReference>
<dbReference type="GO" id="GO:0000287">
    <property type="term" value="F:magnesium ion binding"/>
    <property type="evidence" value="ECO:0007669"/>
    <property type="project" value="UniProtKB-UniRule"/>
</dbReference>
<evidence type="ECO:0000256" key="4">
    <source>
        <dbReference type="ARBA" id="ARBA00022723"/>
    </source>
</evidence>
<dbReference type="RefSeq" id="WP_088527568.1">
    <property type="nucleotide sequence ID" value="NZ_NGUO01000010.1"/>
</dbReference>
<evidence type="ECO:0000256" key="3">
    <source>
        <dbReference type="ARBA" id="ARBA00022722"/>
    </source>
</evidence>
<comment type="cofactor">
    <cofactor evidence="1 8">
        <name>Mg(2+)</name>
        <dbReference type="ChEBI" id="CHEBI:18420"/>
    </cofactor>
</comment>
<dbReference type="InterPro" id="IPR050556">
    <property type="entry name" value="Type_II_TA_system_RNase"/>
</dbReference>
<dbReference type="GO" id="GO:0090729">
    <property type="term" value="F:toxin activity"/>
    <property type="evidence" value="ECO:0007669"/>
    <property type="project" value="UniProtKB-KW"/>
</dbReference>
<comment type="caution">
    <text evidence="10">The sequence shown here is derived from an EMBL/GenBank/DDBJ whole genome shotgun (WGS) entry which is preliminary data.</text>
</comment>
<evidence type="ECO:0000256" key="1">
    <source>
        <dbReference type="ARBA" id="ARBA00001946"/>
    </source>
</evidence>
<accession>A0A254Q3N2</accession>
<protein>
    <recommendedName>
        <fullName evidence="8">Ribonuclease VapC</fullName>
        <shortName evidence="8">RNase VapC</shortName>
        <ecNumber evidence="8">3.1.-.-</ecNumber>
    </recommendedName>
    <alternativeName>
        <fullName evidence="8">Toxin VapC</fullName>
    </alternativeName>
</protein>
<name>A0A254Q3N2_9BURK</name>
<dbReference type="InterPro" id="IPR002716">
    <property type="entry name" value="PIN_dom"/>
</dbReference>
<evidence type="ECO:0000313" key="11">
    <source>
        <dbReference type="Proteomes" id="UP000198104"/>
    </source>
</evidence>
<evidence type="ECO:0000256" key="8">
    <source>
        <dbReference type="HAMAP-Rule" id="MF_00265"/>
    </source>
</evidence>
<dbReference type="GO" id="GO:0004540">
    <property type="term" value="F:RNA nuclease activity"/>
    <property type="evidence" value="ECO:0007669"/>
    <property type="project" value="InterPro"/>
</dbReference>
<dbReference type="EMBL" id="NGUO01000010">
    <property type="protein sequence ID" value="OWS71451.1"/>
    <property type="molecule type" value="Genomic_DNA"/>
</dbReference>
<reference evidence="10 11" key="1">
    <citation type="submission" date="2017-05" db="EMBL/GenBank/DDBJ databases">
        <title>Polynucleobacter sp. MWH-K35W1 isolated from the permanently anoxic monimolimnion of a meromictic lake.</title>
        <authorList>
            <person name="Hahn M.W."/>
        </authorList>
    </citation>
    <scope>NUCLEOTIDE SEQUENCE [LARGE SCALE GENOMIC DNA]</scope>
    <source>
        <strain evidence="10 11">MWH-K35W1</strain>
    </source>
</reference>
<dbReference type="AlphaFoldDB" id="A0A254Q3N2"/>
<dbReference type="Gene3D" id="3.40.50.1010">
    <property type="entry name" value="5'-nuclease"/>
    <property type="match status" value="1"/>
</dbReference>
<evidence type="ECO:0000256" key="2">
    <source>
        <dbReference type="ARBA" id="ARBA00022649"/>
    </source>
</evidence>
<feature type="binding site" evidence="8">
    <location>
        <position position="5"/>
    </location>
    <ligand>
        <name>Mg(2+)</name>
        <dbReference type="ChEBI" id="CHEBI:18420"/>
    </ligand>
</feature>
<feature type="binding site" evidence="8">
    <location>
        <position position="97"/>
    </location>
    <ligand>
        <name>Mg(2+)</name>
        <dbReference type="ChEBI" id="CHEBI:18420"/>
    </ligand>
</feature>
<dbReference type="SUPFAM" id="SSF88723">
    <property type="entry name" value="PIN domain-like"/>
    <property type="match status" value="1"/>
</dbReference>
<dbReference type="InterPro" id="IPR022907">
    <property type="entry name" value="VapC_family"/>
</dbReference>
<keyword evidence="3 8" id="KW-0540">Nuclease</keyword>
<feature type="domain" description="PIN" evidence="9">
    <location>
        <begin position="2"/>
        <end position="122"/>
    </location>
</feature>
<evidence type="ECO:0000256" key="7">
    <source>
        <dbReference type="ARBA" id="ARBA00038093"/>
    </source>
</evidence>
<keyword evidence="5 8" id="KW-0378">Hydrolase</keyword>